<dbReference type="OrthoDB" id="10057956at2759"/>
<dbReference type="AlphaFoldDB" id="A0A9J6BPM5"/>
<proteinExistence type="inferred from homology"/>
<comment type="subcellular location">
    <subcellularLocation>
        <location evidence="1">Cytoplasm</location>
    </subcellularLocation>
</comment>
<dbReference type="GO" id="GO:0006974">
    <property type="term" value="P:DNA damage response"/>
    <property type="evidence" value="ECO:0007669"/>
    <property type="project" value="InterPro"/>
</dbReference>
<evidence type="ECO:0000313" key="5">
    <source>
        <dbReference type="Proteomes" id="UP001107558"/>
    </source>
</evidence>
<name>A0A9J6BPM5_POLVA</name>
<evidence type="ECO:0000313" key="4">
    <source>
        <dbReference type="EMBL" id="KAG5671664.1"/>
    </source>
</evidence>
<dbReference type="GO" id="GO:0008283">
    <property type="term" value="P:cell population proliferation"/>
    <property type="evidence" value="ECO:0007669"/>
    <property type="project" value="InterPro"/>
</dbReference>
<dbReference type="GO" id="GO:0005634">
    <property type="term" value="C:nucleus"/>
    <property type="evidence" value="ECO:0007669"/>
    <property type="project" value="TreeGrafter"/>
</dbReference>
<gene>
    <name evidence="4" type="ORF">PVAND_001853</name>
</gene>
<keyword evidence="2" id="KW-0963">Cytoplasm</keyword>
<dbReference type="InterPro" id="IPR016024">
    <property type="entry name" value="ARM-type_fold"/>
</dbReference>
<dbReference type="PANTHER" id="PTHR21331:SF2">
    <property type="entry name" value="BRCA1-ASSOCIATED ATM ACTIVATOR 1"/>
    <property type="match status" value="1"/>
</dbReference>
<dbReference type="InterPro" id="IPR038904">
    <property type="entry name" value="BRAT1"/>
</dbReference>
<evidence type="ECO:0000256" key="2">
    <source>
        <dbReference type="ARBA" id="ARBA00022490"/>
    </source>
</evidence>
<comment type="similarity">
    <text evidence="3">Belongs to the BRAT1 family.</text>
</comment>
<reference evidence="4" key="1">
    <citation type="submission" date="2021-03" db="EMBL/GenBank/DDBJ databases">
        <title>Chromosome level genome of the anhydrobiotic midge Polypedilum vanderplanki.</title>
        <authorList>
            <person name="Yoshida Y."/>
            <person name="Kikawada T."/>
            <person name="Gusev O."/>
        </authorList>
    </citation>
    <scope>NUCLEOTIDE SEQUENCE</scope>
    <source>
        <strain evidence="4">NIAS01</strain>
        <tissue evidence="4">Whole body or cell culture</tissue>
    </source>
</reference>
<organism evidence="4 5">
    <name type="scientific">Polypedilum vanderplanki</name>
    <name type="common">Sleeping chironomid midge</name>
    <dbReference type="NCBI Taxonomy" id="319348"/>
    <lineage>
        <taxon>Eukaryota</taxon>
        <taxon>Metazoa</taxon>
        <taxon>Ecdysozoa</taxon>
        <taxon>Arthropoda</taxon>
        <taxon>Hexapoda</taxon>
        <taxon>Insecta</taxon>
        <taxon>Pterygota</taxon>
        <taxon>Neoptera</taxon>
        <taxon>Endopterygota</taxon>
        <taxon>Diptera</taxon>
        <taxon>Nematocera</taxon>
        <taxon>Chironomoidea</taxon>
        <taxon>Chironomidae</taxon>
        <taxon>Chironominae</taxon>
        <taxon>Polypedilum</taxon>
        <taxon>Polypedilum</taxon>
    </lineage>
</organism>
<dbReference type="Gene3D" id="1.25.10.10">
    <property type="entry name" value="Leucine-rich Repeat Variant"/>
    <property type="match status" value="1"/>
</dbReference>
<evidence type="ECO:0000256" key="3">
    <source>
        <dbReference type="ARBA" id="ARBA00061308"/>
    </source>
</evidence>
<evidence type="ECO:0000256" key="1">
    <source>
        <dbReference type="ARBA" id="ARBA00004496"/>
    </source>
</evidence>
<dbReference type="GO" id="GO:0005737">
    <property type="term" value="C:cytoplasm"/>
    <property type="evidence" value="ECO:0007669"/>
    <property type="project" value="UniProtKB-SubCell"/>
</dbReference>
<dbReference type="EMBL" id="JADBJN010000003">
    <property type="protein sequence ID" value="KAG5671664.1"/>
    <property type="molecule type" value="Genomic_DNA"/>
</dbReference>
<comment type="caution">
    <text evidence="4">The sequence shown here is derived from an EMBL/GenBank/DDBJ whole genome shotgun (WGS) entry which is preliminary data.</text>
</comment>
<sequence length="980" mass="113587">MVEQEVKECKEKFIKLLQRIKPQDLLKDDTFLEKIQSYLTHKEYSDFIKDSEVTKWIEQTVNSFDSDSKELIPSQQIATFTLKLLGFVCSNEWDFVTIKEKGLLDKIQSGLEKNSQLKKASIKLNHLQMLRAISTHSIGLHWIKQKKIWNLIIDYFVVNSTIYIMREASLFLFEILVKFFDLMKDEDSCIEALEAIIGRVINYKPSHETSGITIDDENFVDEFLPYINMTSELLLLCIEANRRTRLAYLILLKYNYERKLWMIQDSIHSDKTFLAAVCRSHNIANIARLSCMDIPANDTKSLDLSSDQHALHFYNLINYCITRRIFRNINMVTEMHHQLWYKLGDRAPNDVVLEYHDLKFGDQVILIQTFPVLHVIQTRYKANNEYINKMCTKMFNKSCEHTIRFLYQYRDALSFESFDFITDLASNSIQSVVASKKFLKRDRATLAFQILIHILKGYAEDPCEEEGNNHHELGLVQLVLQAPNLLSTLLNALNEMINTFKFTWKECIESTAIVPLLLTLLENPNLSSRHAVEAFKLIQTSIEHFLAPNMALLMDKVEGSGMENLGPTIYKRLHDMSWEVRDSVLELVHSIVEISNEKFPPFQAHLLQHKICQTVEIVARNDSEPYVRGSALKALAAMIKIRLFWEHTLHSLDVKKYAVETLANESEGVVRREAVACIVSIYNYQQIPEHCLDIIFSVLAHCAVNDFYWEAKINALEFWQLVICRQFQHQGMIDGTFPTVTFSKEHRKIITLNDKEIQLRLRKVLNELSLRGCLGILISCLQDSDLQVLKKTIKIVEKMMGYLNKYNYVEEYRKSKNGSTPKVSIPVYDSNYADFKSLGGAKDTEIRNTADMRKVTEVCMSAENGEICSIDTVIDSILQSNDLSLLSENYKENLKLNKDPCNTGEIDENLFKKFAQVSADDFLNYITSQNLQQLVRDKSEWLQHSETFSSLLDDVLRSFDFRQLQQSFQKHNKSILYIIS</sequence>
<keyword evidence="5" id="KW-1185">Reference proteome</keyword>
<dbReference type="SUPFAM" id="SSF48371">
    <property type="entry name" value="ARM repeat"/>
    <property type="match status" value="1"/>
</dbReference>
<dbReference type="Proteomes" id="UP001107558">
    <property type="component" value="Chromosome 3"/>
</dbReference>
<dbReference type="InterPro" id="IPR011989">
    <property type="entry name" value="ARM-like"/>
</dbReference>
<dbReference type="PANTHER" id="PTHR21331">
    <property type="entry name" value="BRCA1-ASSOCIATED ATM ACTIVATOR 1"/>
    <property type="match status" value="1"/>
</dbReference>
<accession>A0A9J6BPM5</accession>
<protein>
    <submittedName>
        <fullName evidence="4">Uncharacterized protein</fullName>
    </submittedName>
</protein>